<dbReference type="InterPro" id="IPR036388">
    <property type="entry name" value="WH-like_DNA-bd_sf"/>
</dbReference>
<dbReference type="RefSeq" id="WP_184653329.1">
    <property type="nucleotide sequence ID" value="NZ_JACHFR010000004.1"/>
</dbReference>
<keyword evidence="2" id="KW-0238">DNA-binding</keyword>
<reference evidence="5 6" key="1">
    <citation type="submission" date="2020-08" db="EMBL/GenBank/DDBJ databases">
        <title>Genomic Encyclopedia of Type Strains, Phase IV (KMG-IV): sequencing the most valuable type-strain genomes for metagenomic binning, comparative biology and taxonomic classification.</title>
        <authorList>
            <person name="Goeker M."/>
        </authorList>
    </citation>
    <scope>NUCLEOTIDE SEQUENCE [LARGE SCALE GENOMIC DNA]</scope>
    <source>
        <strain evidence="5 6">DSM 103679</strain>
    </source>
</reference>
<feature type="domain" description="HTH arsR-type" evidence="4">
    <location>
        <begin position="1"/>
        <end position="92"/>
    </location>
</feature>
<dbReference type="SMART" id="SM00418">
    <property type="entry name" value="HTH_ARSR"/>
    <property type="match status" value="1"/>
</dbReference>
<dbReference type="InterPro" id="IPR051081">
    <property type="entry name" value="HTH_MetalResp_TranReg"/>
</dbReference>
<proteinExistence type="predicted"/>
<dbReference type="AlphaFoldDB" id="A0A840SAU1"/>
<evidence type="ECO:0000313" key="6">
    <source>
        <dbReference type="Proteomes" id="UP000578697"/>
    </source>
</evidence>
<gene>
    <name evidence="5" type="ORF">HNP77_002218</name>
</gene>
<dbReference type="Gene3D" id="1.10.10.10">
    <property type="entry name" value="Winged helix-like DNA-binding domain superfamily/Winged helix DNA-binding domain"/>
    <property type="match status" value="1"/>
</dbReference>
<dbReference type="EMBL" id="JACHFR010000004">
    <property type="protein sequence ID" value="MBB5219829.1"/>
    <property type="molecule type" value="Genomic_DNA"/>
</dbReference>
<comment type="caution">
    <text evidence="5">The sequence shown here is derived from an EMBL/GenBank/DDBJ whole genome shotgun (WGS) entry which is preliminary data.</text>
</comment>
<dbReference type="PRINTS" id="PR00778">
    <property type="entry name" value="HTHARSR"/>
</dbReference>
<evidence type="ECO:0000256" key="1">
    <source>
        <dbReference type="ARBA" id="ARBA00023015"/>
    </source>
</evidence>
<dbReference type="Proteomes" id="UP000578697">
    <property type="component" value="Unassembled WGS sequence"/>
</dbReference>
<dbReference type="Pfam" id="PF01022">
    <property type="entry name" value="HTH_5"/>
    <property type="match status" value="1"/>
</dbReference>
<keyword evidence="3" id="KW-0804">Transcription</keyword>
<dbReference type="GO" id="GO:0003677">
    <property type="term" value="F:DNA binding"/>
    <property type="evidence" value="ECO:0007669"/>
    <property type="project" value="UniProtKB-KW"/>
</dbReference>
<evidence type="ECO:0000256" key="2">
    <source>
        <dbReference type="ARBA" id="ARBA00023125"/>
    </source>
</evidence>
<protein>
    <submittedName>
        <fullName evidence="5">ArsR family transcriptional regulator</fullName>
    </submittedName>
</protein>
<keyword evidence="6" id="KW-1185">Reference proteome</keyword>
<dbReference type="PANTHER" id="PTHR33154:SF18">
    <property type="entry name" value="ARSENICAL RESISTANCE OPERON REPRESSOR"/>
    <property type="match status" value="1"/>
</dbReference>
<dbReference type="NCBIfam" id="NF033788">
    <property type="entry name" value="HTH_metalloreg"/>
    <property type="match status" value="1"/>
</dbReference>
<dbReference type="InterPro" id="IPR036390">
    <property type="entry name" value="WH_DNA-bd_sf"/>
</dbReference>
<organism evidence="5 6">
    <name type="scientific">Treponema rectale</name>
    <dbReference type="NCBI Taxonomy" id="744512"/>
    <lineage>
        <taxon>Bacteria</taxon>
        <taxon>Pseudomonadati</taxon>
        <taxon>Spirochaetota</taxon>
        <taxon>Spirochaetia</taxon>
        <taxon>Spirochaetales</taxon>
        <taxon>Treponemataceae</taxon>
        <taxon>Treponema</taxon>
    </lineage>
</organism>
<dbReference type="GO" id="GO:0003700">
    <property type="term" value="F:DNA-binding transcription factor activity"/>
    <property type="evidence" value="ECO:0007669"/>
    <property type="project" value="InterPro"/>
</dbReference>
<dbReference type="InterPro" id="IPR011991">
    <property type="entry name" value="ArsR-like_HTH"/>
</dbReference>
<dbReference type="SUPFAM" id="SSF46785">
    <property type="entry name" value="Winged helix' DNA-binding domain"/>
    <property type="match status" value="1"/>
</dbReference>
<dbReference type="PROSITE" id="PS50987">
    <property type="entry name" value="HTH_ARSR_2"/>
    <property type="match status" value="1"/>
</dbReference>
<name>A0A840SAU1_9SPIR</name>
<keyword evidence="1" id="KW-0805">Transcription regulation</keyword>
<evidence type="ECO:0000259" key="4">
    <source>
        <dbReference type="PROSITE" id="PS50987"/>
    </source>
</evidence>
<accession>A0A840SAU1</accession>
<evidence type="ECO:0000313" key="5">
    <source>
        <dbReference type="EMBL" id="MBB5219829.1"/>
    </source>
</evidence>
<dbReference type="InterPro" id="IPR001845">
    <property type="entry name" value="HTH_ArsR_DNA-bd_dom"/>
</dbReference>
<dbReference type="PANTHER" id="PTHR33154">
    <property type="entry name" value="TRANSCRIPTIONAL REGULATOR, ARSR FAMILY"/>
    <property type="match status" value="1"/>
</dbReference>
<dbReference type="CDD" id="cd00090">
    <property type="entry name" value="HTH_ARSR"/>
    <property type="match status" value="1"/>
</dbReference>
<sequence length="103" mass="11700">MNESETALICRALGDENRLQIIKMLTGGELCACKILDAFNITQPTLSHHMKILAECNLINSRKEGKWTYYSINRKTISEFKSSVSVLMRKNSPEKKSSEKQCC</sequence>
<evidence type="ECO:0000256" key="3">
    <source>
        <dbReference type="ARBA" id="ARBA00023163"/>
    </source>
</evidence>